<gene>
    <name evidence="3" type="ORF">FAZ19_03950</name>
</gene>
<reference evidence="3 4" key="1">
    <citation type="submission" date="2019-04" db="EMBL/GenBank/DDBJ databases">
        <title>Sphingobacterium olei sp. nov., isolated from oil-contaminated soil.</title>
        <authorList>
            <person name="Liu B."/>
        </authorList>
    </citation>
    <scope>NUCLEOTIDE SEQUENCE [LARGE SCALE GENOMIC DNA]</scope>
    <source>
        <strain evidence="3 4">Y3L14</strain>
    </source>
</reference>
<keyword evidence="4" id="KW-1185">Reference proteome</keyword>
<dbReference type="SUPFAM" id="SSF52833">
    <property type="entry name" value="Thioredoxin-like"/>
    <property type="match status" value="1"/>
</dbReference>
<dbReference type="OrthoDB" id="634996at2"/>
<dbReference type="EMBL" id="SUKA01000001">
    <property type="protein sequence ID" value="TJY68417.1"/>
    <property type="molecule type" value="Genomic_DNA"/>
</dbReference>
<dbReference type="Proteomes" id="UP000309872">
    <property type="component" value="Unassembled WGS sequence"/>
</dbReference>
<dbReference type="PROSITE" id="PS51352">
    <property type="entry name" value="THIOREDOXIN_2"/>
    <property type="match status" value="1"/>
</dbReference>
<keyword evidence="1" id="KW-0676">Redox-active center</keyword>
<evidence type="ECO:0000259" key="2">
    <source>
        <dbReference type="PROSITE" id="PS51352"/>
    </source>
</evidence>
<dbReference type="InterPro" id="IPR036249">
    <property type="entry name" value="Thioredoxin-like_sf"/>
</dbReference>
<sequence>MKKFFLTIVSACLLIAAYGQQQGKGNSIRQRLTELNMVSDENELDKKLTELVSGANEEDYLLAYYYYANKDLTDKAEITKQLIQRKFPDGQLVMQGKMQEIDELTDLKEKDKRFIALFEKNPNGNYAFLAYSLAQEFAAKGNEEKMKFYADIYAKGATDGKGNSVKKENIYAMMAGGMVQTNPDAAARYLKVGVEDAKISLDNMLAEANPDENVLMRAKSNYYGVLSSYVHALSLGSNPEEGYRLAHKSYSELQSAEATDARLFQYVKAGYIQALIRTKRFKEALPLMEEAIKAGNASDLVKNELKNAYIAVNGSDNDFLVYERDLLNAQQLFLEAEVSKIAIKQPAHDFELKDVDGKSVKLSDLRGKVVVLDFWATWCGPCKASFPAMQKAVNKYKDDQDVKFLFLHTWEKGGGDPTQNAKKYVVDNNYTFDVLMDLRNPETKNSAVASSYQVQGIPTKIIIDPKGQIRFNTSGFSADADKAVKELSVMIEFAKKG</sequence>
<proteinExistence type="predicted"/>
<evidence type="ECO:0000256" key="1">
    <source>
        <dbReference type="ARBA" id="ARBA00023284"/>
    </source>
</evidence>
<dbReference type="CDD" id="cd02966">
    <property type="entry name" value="TlpA_like_family"/>
    <property type="match status" value="1"/>
</dbReference>
<name>A0A4U0H964_9SPHI</name>
<dbReference type="InterPro" id="IPR000866">
    <property type="entry name" value="AhpC/TSA"/>
</dbReference>
<dbReference type="PANTHER" id="PTHR42852:SF17">
    <property type="entry name" value="THIOREDOXIN-LIKE PROTEIN HI_1115"/>
    <property type="match status" value="1"/>
</dbReference>
<dbReference type="InterPro" id="IPR013766">
    <property type="entry name" value="Thioredoxin_domain"/>
</dbReference>
<comment type="caution">
    <text evidence="3">The sequence shown here is derived from an EMBL/GenBank/DDBJ whole genome shotgun (WGS) entry which is preliminary data.</text>
</comment>
<dbReference type="InterPro" id="IPR050553">
    <property type="entry name" value="Thioredoxin_ResA/DsbE_sf"/>
</dbReference>
<dbReference type="Pfam" id="PF00578">
    <property type="entry name" value="AhpC-TSA"/>
    <property type="match status" value="1"/>
</dbReference>
<dbReference type="GO" id="GO:0016491">
    <property type="term" value="F:oxidoreductase activity"/>
    <property type="evidence" value="ECO:0007669"/>
    <property type="project" value="InterPro"/>
</dbReference>
<dbReference type="PANTHER" id="PTHR42852">
    <property type="entry name" value="THIOL:DISULFIDE INTERCHANGE PROTEIN DSBE"/>
    <property type="match status" value="1"/>
</dbReference>
<dbReference type="InterPro" id="IPR017937">
    <property type="entry name" value="Thioredoxin_CS"/>
</dbReference>
<dbReference type="Gene3D" id="3.40.30.10">
    <property type="entry name" value="Glutaredoxin"/>
    <property type="match status" value="1"/>
</dbReference>
<accession>A0A4U0H964</accession>
<evidence type="ECO:0000313" key="3">
    <source>
        <dbReference type="EMBL" id="TJY68417.1"/>
    </source>
</evidence>
<feature type="domain" description="Thioredoxin" evidence="2">
    <location>
        <begin position="341"/>
        <end position="496"/>
    </location>
</feature>
<dbReference type="AlphaFoldDB" id="A0A4U0H964"/>
<dbReference type="GO" id="GO:0016209">
    <property type="term" value="F:antioxidant activity"/>
    <property type="evidence" value="ECO:0007669"/>
    <property type="project" value="InterPro"/>
</dbReference>
<dbReference type="RefSeq" id="WP_136819283.1">
    <property type="nucleotide sequence ID" value="NZ_BMJX01000001.1"/>
</dbReference>
<evidence type="ECO:0000313" key="4">
    <source>
        <dbReference type="Proteomes" id="UP000309872"/>
    </source>
</evidence>
<organism evidence="3 4">
    <name type="scientific">Sphingobacterium alkalisoli</name>
    <dbReference type="NCBI Taxonomy" id="1874115"/>
    <lineage>
        <taxon>Bacteria</taxon>
        <taxon>Pseudomonadati</taxon>
        <taxon>Bacteroidota</taxon>
        <taxon>Sphingobacteriia</taxon>
        <taxon>Sphingobacteriales</taxon>
        <taxon>Sphingobacteriaceae</taxon>
        <taxon>Sphingobacterium</taxon>
    </lineage>
</organism>
<protein>
    <submittedName>
        <fullName evidence="3">Redoxin domain-containing protein</fullName>
    </submittedName>
</protein>
<dbReference type="PROSITE" id="PS00194">
    <property type="entry name" value="THIOREDOXIN_1"/>
    <property type="match status" value="1"/>
</dbReference>